<feature type="compositionally biased region" description="Low complexity" evidence="1">
    <location>
        <begin position="103"/>
        <end position="115"/>
    </location>
</feature>
<dbReference type="STRING" id="504805.SAMN05421505_13838"/>
<sequence length="115" mass="12199">MSLTRLRAIGGRADLFIFLGVALGLSWLLLLPVWTGPPAWSAGPSSPRSRCSRCGRDPSRPRRRRGQKAAATTRLTAAAVSVRAPSTSPVIPPSRRTAWRRNPQAAASPASTATG</sequence>
<evidence type="ECO:0000313" key="3">
    <source>
        <dbReference type="Proteomes" id="UP000198923"/>
    </source>
</evidence>
<evidence type="ECO:0000313" key="2">
    <source>
        <dbReference type="EMBL" id="SDI20938.1"/>
    </source>
</evidence>
<name>A0A1G8IPH5_9ACTN</name>
<organism evidence="2 3">
    <name type="scientific">Sinosporangium album</name>
    <dbReference type="NCBI Taxonomy" id="504805"/>
    <lineage>
        <taxon>Bacteria</taxon>
        <taxon>Bacillati</taxon>
        <taxon>Actinomycetota</taxon>
        <taxon>Actinomycetes</taxon>
        <taxon>Streptosporangiales</taxon>
        <taxon>Streptosporangiaceae</taxon>
        <taxon>Sinosporangium</taxon>
    </lineage>
</organism>
<accession>A0A1G8IPH5</accession>
<keyword evidence="3" id="KW-1185">Reference proteome</keyword>
<feature type="compositionally biased region" description="Low complexity" evidence="1">
    <location>
        <begin position="69"/>
        <end position="84"/>
    </location>
</feature>
<feature type="region of interest" description="Disordered" evidence="1">
    <location>
        <begin position="39"/>
        <end position="115"/>
    </location>
</feature>
<protein>
    <submittedName>
        <fullName evidence="2">Uncharacterized protein</fullName>
    </submittedName>
</protein>
<dbReference type="Proteomes" id="UP000198923">
    <property type="component" value="Unassembled WGS sequence"/>
</dbReference>
<dbReference type="EMBL" id="FNCN01000038">
    <property type="protein sequence ID" value="SDI20938.1"/>
    <property type="molecule type" value="Genomic_DNA"/>
</dbReference>
<feature type="compositionally biased region" description="Low complexity" evidence="1">
    <location>
        <begin position="39"/>
        <end position="49"/>
    </location>
</feature>
<gene>
    <name evidence="2" type="ORF">SAMN05421505_13838</name>
</gene>
<evidence type="ECO:0000256" key="1">
    <source>
        <dbReference type="SAM" id="MobiDB-lite"/>
    </source>
</evidence>
<dbReference type="AlphaFoldDB" id="A0A1G8IPH5"/>
<reference evidence="2 3" key="1">
    <citation type="submission" date="2016-10" db="EMBL/GenBank/DDBJ databases">
        <authorList>
            <person name="de Groot N.N."/>
        </authorList>
    </citation>
    <scope>NUCLEOTIDE SEQUENCE [LARGE SCALE GENOMIC DNA]</scope>
    <source>
        <strain evidence="2 3">CPCC 201354</strain>
    </source>
</reference>
<proteinExistence type="predicted"/>